<evidence type="ECO:0000313" key="2">
    <source>
        <dbReference type="Proteomes" id="UP000580250"/>
    </source>
</evidence>
<organism evidence="1 2">
    <name type="scientific">Meloidogyne enterolobii</name>
    <name type="common">Root-knot nematode worm</name>
    <name type="synonym">Meloidogyne mayaguensis</name>
    <dbReference type="NCBI Taxonomy" id="390850"/>
    <lineage>
        <taxon>Eukaryota</taxon>
        <taxon>Metazoa</taxon>
        <taxon>Ecdysozoa</taxon>
        <taxon>Nematoda</taxon>
        <taxon>Chromadorea</taxon>
        <taxon>Rhabditida</taxon>
        <taxon>Tylenchina</taxon>
        <taxon>Tylenchomorpha</taxon>
        <taxon>Tylenchoidea</taxon>
        <taxon>Meloidogynidae</taxon>
        <taxon>Meloidogyninae</taxon>
        <taxon>Meloidogyne</taxon>
    </lineage>
</organism>
<name>A0A6V7WNU1_MELEN</name>
<accession>A0A6V7WNU1</accession>
<dbReference type="EMBL" id="CAJEWN010000706">
    <property type="protein sequence ID" value="CAD2188652.1"/>
    <property type="molecule type" value="Genomic_DNA"/>
</dbReference>
<sequence>MGKRRKNLHEGNRYVLIYLYILGHKNSKVSLHLCQIKNFTSQKYYWRNLLEKNESVENQYNIWRGKKCGCWMDVVMGNNERI</sequence>
<reference evidence="1 2" key="1">
    <citation type="submission" date="2020-08" db="EMBL/GenBank/DDBJ databases">
        <authorList>
            <person name="Koutsovoulos G."/>
            <person name="Danchin GJ E."/>
        </authorList>
    </citation>
    <scope>NUCLEOTIDE SEQUENCE [LARGE SCALE GENOMIC DNA]</scope>
</reference>
<dbReference type="Proteomes" id="UP000580250">
    <property type="component" value="Unassembled WGS sequence"/>
</dbReference>
<dbReference type="AlphaFoldDB" id="A0A6V7WNU1"/>
<proteinExistence type="predicted"/>
<gene>
    <name evidence="1" type="ORF">MENT_LOCUS41315</name>
</gene>
<evidence type="ECO:0000313" key="1">
    <source>
        <dbReference type="EMBL" id="CAD2188652.1"/>
    </source>
</evidence>
<protein>
    <submittedName>
        <fullName evidence="1">Uncharacterized protein</fullName>
    </submittedName>
</protein>
<comment type="caution">
    <text evidence="1">The sequence shown here is derived from an EMBL/GenBank/DDBJ whole genome shotgun (WGS) entry which is preliminary data.</text>
</comment>